<dbReference type="Proteomes" id="UP000001555">
    <property type="component" value="Unassembled WGS sequence"/>
</dbReference>
<evidence type="ECO:0000313" key="3">
    <source>
        <dbReference type="EnsemblMetazoa" id="ISCW005449-PA"/>
    </source>
</evidence>
<dbReference type="InParanoid" id="B7PRA2"/>
<keyword evidence="1" id="KW-0472">Membrane</keyword>
<evidence type="ECO:0000256" key="1">
    <source>
        <dbReference type="SAM" id="Phobius"/>
    </source>
</evidence>
<organism>
    <name type="scientific">Ixodes scapularis</name>
    <name type="common">Black-legged tick</name>
    <name type="synonym">Deer tick</name>
    <dbReference type="NCBI Taxonomy" id="6945"/>
    <lineage>
        <taxon>Eukaryota</taxon>
        <taxon>Metazoa</taxon>
        <taxon>Ecdysozoa</taxon>
        <taxon>Arthropoda</taxon>
        <taxon>Chelicerata</taxon>
        <taxon>Arachnida</taxon>
        <taxon>Acari</taxon>
        <taxon>Parasitiformes</taxon>
        <taxon>Ixodida</taxon>
        <taxon>Ixodoidea</taxon>
        <taxon>Ixodidae</taxon>
        <taxon>Ixodinae</taxon>
        <taxon>Ixodes</taxon>
    </lineage>
</organism>
<name>B7PRA2_IXOSC</name>
<dbReference type="VEuPathDB" id="VectorBase:ISCW005449"/>
<keyword evidence="1" id="KW-1133">Transmembrane helix</keyword>
<dbReference type="AlphaFoldDB" id="B7PRA2"/>
<reference evidence="3" key="2">
    <citation type="submission" date="2020-05" db="UniProtKB">
        <authorList>
            <consortium name="EnsemblMetazoa"/>
        </authorList>
    </citation>
    <scope>IDENTIFICATION</scope>
    <source>
        <strain evidence="3">wikel</strain>
    </source>
</reference>
<keyword evidence="1" id="KW-0812">Transmembrane</keyword>
<evidence type="ECO:0000313" key="4">
    <source>
        <dbReference type="Proteomes" id="UP000001555"/>
    </source>
</evidence>
<feature type="transmembrane region" description="Helical" evidence="1">
    <location>
        <begin position="16"/>
        <end position="42"/>
    </location>
</feature>
<keyword evidence="4" id="KW-1185">Reference proteome</keyword>
<dbReference type="VEuPathDB" id="VectorBase:ISCI005449"/>
<evidence type="ECO:0008006" key="5">
    <source>
        <dbReference type="Google" id="ProtNLM"/>
    </source>
</evidence>
<accession>B7PRA2</accession>
<dbReference type="EMBL" id="ABJB010120844">
    <property type="status" value="NOT_ANNOTATED_CDS"/>
    <property type="molecule type" value="Genomic_DNA"/>
</dbReference>
<gene>
    <name evidence="2" type="ORF">IscW_ISCW005449</name>
</gene>
<protein>
    <recommendedName>
        <fullName evidence="5">Monocarboxylate transporter</fullName>
    </recommendedName>
</protein>
<proteinExistence type="predicted"/>
<feature type="transmembrane region" description="Helical" evidence="1">
    <location>
        <begin position="62"/>
        <end position="81"/>
    </location>
</feature>
<dbReference type="HOGENOM" id="CLU_2294715_0_0_1"/>
<evidence type="ECO:0000313" key="2">
    <source>
        <dbReference type="EMBL" id="EEC09124.1"/>
    </source>
</evidence>
<sequence>MEAGKARESPGPDSRWSWVVAGFLAWVMATSTLSSRAMGVFYVGIVEHFDVSREEATWPLSLHSTSFCMAAAAFQLSTLYANHFMCSIYKRVQPITNCVQK</sequence>
<dbReference type="EMBL" id="DS771312">
    <property type="protein sequence ID" value="EEC09124.1"/>
    <property type="molecule type" value="Genomic_DNA"/>
</dbReference>
<dbReference type="PaxDb" id="6945-B7PRA2"/>
<reference evidence="2 4" key="1">
    <citation type="submission" date="2008-03" db="EMBL/GenBank/DDBJ databases">
        <title>Annotation of Ixodes scapularis.</title>
        <authorList>
            <consortium name="Ixodes scapularis Genome Project Consortium"/>
            <person name="Caler E."/>
            <person name="Hannick L.I."/>
            <person name="Bidwell S."/>
            <person name="Joardar V."/>
            <person name="Thiagarajan M."/>
            <person name="Amedeo P."/>
            <person name="Galinsky K.J."/>
            <person name="Schobel S."/>
            <person name="Inman J."/>
            <person name="Hostetler J."/>
            <person name="Miller J."/>
            <person name="Hammond M."/>
            <person name="Megy K."/>
            <person name="Lawson D."/>
            <person name="Kodira C."/>
            <person name="Sutton G."/>
            <person name="Meyer J."/>
            <person name="Hill C.A."/>
            <person name="Birren B."/>
            <person name="Nene V."/>
            <person name="Collins F."/>
            <person name="Alarcon-Chaidez F."/>
            <person name="Wikel S."/>
            <person name="Strausberg R."/>
        </authorList>
    </citation>
    <scope>NUCLEOTIDE SEQUENCE [LARGE SCALE GENOMIC DNA]</scope>
    <source>
        <strain evidence="4">Wikel</strain>
        <strain evidence="2">Wikel colony</strain>
    </source>
</reference>
<dbReference type="EnsemblMetazoa" id="ISCW005449-RA">
    <property type="protein sequence ID" value="ISCW005449-PA"/>
    <property type="gene ID" value="ISCW005449"/>
</dbReference>